<dbReference type="Pfam" id="PF00111">
    <property type="entry name" value="Fer2"/>
    <property type="match status" value="1"/>
</dbReference>
<accession>A0A4R7SXP5</accession>
<name>A0A4R7SXP5_9ACTN</name>
<dbReference type="SUPFAM" id="SSF54292">
    <property type="entry name" value="2Fe-2S ferredoxin-like"/>
    <property type="match status" value="1"/>
</dbReference>
<dbReference type="Gene3D" id="3.40.50.80">
    <property type="entry name" value="Nucleotide-binding domain of ferredoxin-NADP reductase (FNR) module"/>
    <property type="match status" value="1"/>
</dbReference>
<reference evidence="4 5" key="1">
    <citation type="submission" date="2019-03" db="EMBL/GenBank/DDBJ databases">
        <title>Genomic Encyclopedia of Type Strains, Phase III (KMG-III): the genomes of soil and plant-associated and newly described type strains.</title>
        <authorList>
            <person name="Whitman W."/>
        </authorList>
    </citation>
    <scope>NUCLEOTIDE SEQUENCE [LARGE SCALE GENOMIC DNA]</scope>
    <source>
        <strain evidence="4 5">VKM Ac-2575</strain>
    </source>
</reference>
<dbReference type="InterPro" id="IPR012675">
    <property type="entry name" value="Beta-grasp_dom_sf"/>
</dbReference>
<evidence type="ECO:0000259" key="3">
    <source>
        <dbReference type="PROSITE" id="PS51384"/>
    </source>
</evidence>
<dbReference type="Pfam" id="PF03475">
    <property type="entry name" value="YiiM_3-alpha"/>
    <property type="match status" value="1"/>
</dbReference>
<evidence type="ECO:0000259" key="2">
    <source>
        <dbReference type="PROSITE" id="PS51340"/>
    </source>
</evidence>
<dbReference type="PRINTS" id="PR00409">
    <property type="entry name" value="PHDIOXRDTASE"/>
</dbReference>
<dbReference type="SUPFAM" id="SSF63380">
    <property type="entry name" value="Riboflavin synthase domain-like"/>
    <property type="match status" value="1"/>
</dbReference>
<dbReference type="Proteomes" id="UP000295151">
    <property type="component" value="Unassembled WGS sequence"/>
</dbReference>
<dbReference type="GO" id="GO:0016491">
    <property type="term" value="F:oxidoreductase activity"/>
    <property type="evidence" value="ECO:0007669"/>
    <property type="project" value="InterPro"/>
</dbReference>
<feature type="domain" description="FAD-binding FR-type" evidence="3">
    <location>
        <begin position="232"/>
        <end position="336"/>
    </location>
</feature>
<dbReference type="InterPro" id="IPR017938">
    <property type="entry name" value="Riboflavin_synthase-like_b-brl"/>
</dbReference>
<dbReference type="Pfam" id="PF03473">
    <property type="entry name" value="MOSC"/>
    <property type="match status" value="1"/>
</dbReference>
<dbReference type="Gene3D" id="2.40.30.10">
    <property type="entry name" value="Translation factors"/>
    <property type="match status" value="1"/>
</dbReference>
<dbReference type="Pfam" id="PF00175">
    <property type="entry name" value="NAD_binding_1"/>
    <property type="match status" value="1"/>
</dbReference>
<dbReference type="EMBL" id="SOCE01000002">
    <property type="protein sequence ID" value="TDU83689.1"/>
    <property type="molecule type" value="Genomic_DNA"/>
</dbReference>
<dbReference type="InterPro" id="IPR036010">
    <property type="entry name" value="2Fe-2S_ferredoxin-like_sf"/>
</dbReference>
<dbReference type="PROSITE" id="PS51384">
    <property type="entry name" value="FAD_FR"/>
    <property type="match status" value="1"/>
</dbReference>
<dbReference type="GO" id="GO:0030170">
    <property type="term" value="F:pyridoxal phosphate binding"/>
    <property type="evidence" value="ECO:0007669"/>
    <property type="project" value="InterPro"/>
</dbReference>
<dbReference type="SUPFAM" id="SSF52343">
    <property type="entry name" value="Ferredoxin reductase-like, C-terminal NADP-linked domain"/>
    <property type="match status" value="1"/>
</dbReference>
<dbReference type="SUPFAM" id="SSF50800">
    <property type="entry name" value="PK beta-barrel domain-like"/>
    <property type="match status" value="1"/>
</dbReference>
<gene>
    <name evidence="4" type="ORF">EV138_6153</name>
</gene>
<feature type="domain" description="2Fe-2S ferredoxin-type" evidence="1">
    <location>
        <begin position="487"/>
        <end position="567"/>
    </location>
</feature>
<dbReference type="InterPro" id="IPR017927">
    <property type="entry name" value="FAD-bd_FR_type"/>
</dbReference>
<dbReference type="InterPro" id="IPR001041">
    <property type="entry name" value="2Fe-2S_ferredoxin-type"/>
</dbReference>
<dbReference type="Gene3D" id="2.40.33.20">
    <property type="entry name" value="PK beta-barrel domain-like"/>
    <property type="match status" value="1"/>
</dbReference>
<dbReference type="AlphaFoldDB" id="A0A4R7SXP5"/>
<proteinExistence type="predicted"/>
<protein>
    <submittedName>
        <fullName evidence="4">Ferredoxin-NADP reductase</fullName>
    </submittedName>
</protein>
<evidence type="ECO:0000313" key="5">
    <source>
        <dbReference type="Proteomes" id="UP000295151"/>
    </source>
</evidence>
<dbReference type="GO" id="GO:0030151">
    <property type="term" value="F:molybdenum ion binding"/>
    <property type="evidence" value="ECO:0007669"/>
    <property type="project" value="InterPro"/>
</dbReference>
<dbReference type="PROSITE" id="PS51340">
    <property type="entry name" value="MOSC"/>
    <property type="match status" value="1"/>
</dbReference>
<dbReference type="InterPro" id="IPR001433">
    <property type="entry name" value="OxRdtase_FAD/NAD-bd"/>
</dbReference>
<dbReference type="CDD" id="cd00207">
    <property type="entry name" value="fer2"/>
    <property type="match status" value="1"/>
</dbReference>
<dbReference type="PANTHER" id="PTHR30212:SF2">
    <property type="entry name" value="PROTEIN YIIM"/>
    <property type="match status" value="1"/>
</dbReference>
<dbReference type="InterPro" id="IPR039261">
    <property type="entry name" value="FNR_nucleotide-bd"/>
</dbReference>
<organism evidence="4 5">
    <name type="scientific">Kribbella voronezhensis</name>
    <dbReference type="NCBI Taxonomy" id="2512212"/>
    <lineage>
        <taxon>Bacteria</taxon>
        <taxon>Bacillati</taxon>
        <taxon>Actinomycetota</taxon>
        <taxon>Actinomycetes</taxon>
        <taxon>Propionibacteriales</taxon>
        <taxon>Kribbellaceae</taxon>
        <taxon>Kribbella</taxon>
    </lineage>
</organism>
<dbReference type="InterPro" id="IPR005302">
    <property type="entry name" value="MoCF_Sase_C"/>
</dbReference>
<dbReference type="GO" id="GO:0051537">
    <property type="term" value="F:2 iron, 2 sulfur cluster binding"/>
    <property type="evidence" value="ECO:0007669"/>
    <property type="project" value="UniProtKB-KW"/>
</dbReference>
<dbReference type="InterPro" id="IPR005163">
    <property type="entry name" value="Tri_helical_YiiM-like"/>
</dbReference>
<dbReference type="InterPro" id="IPR011037">
    <property type="entry name" value="Pyrv_Knase-like_insert_dom_sf"/>
</dbReference>
<evidence type="ECO:0000259" key="1">
    <source>
        <dbReference type="PROSITE" id="PS51085"/>
    </source>
</evidence>
<dbReference type="InterPro" id="IPR052353">
    <property type="entry name" value="Benzoxazolinone_Detox_Enz"/>
</dbReference>
<sequence length="567" mass="60887">MGVTGQVSFEGRSALVSVNVGKPKDVAWNGKTVYTGVWKYPVDGPATVRRLNIDGDGQGDTAGHGGEQRAVLVYQLDSYRYWQEYFGRDDFSYGQFGENFTVDGLTDDEVCIGDRYRIGTAEFEVTQPRVTCYRVGLRMGEPELPALLVSHHRPGFYLRVITEGVVEAGDQIVRTTTGPHALTVAATDALLYLPDRDRADLLRATQIPALSPGWQGSFRDLLQATPNEPSWNGFRPLQVTDVIAESATVSSIYLAAPDGTPLPPAPAGQYLTLRIADPGVRVPVRSYSLSSAPGGERYRISVKHEPYGEVSGYLTTKLHKGALVEAAAPRGDFVLDEQAGPVLLISAGIGVTPVLAMLHQLASVRSTREVWWIHSARSTQEHPLAAEARALIASLPNAREHLYYSGTTGRLTKEKLLELALPVDASAYICGPASFMADLREALTAAGLATDRIHTELFGALPSTNPGITGQVSRPPHQPAGPPGTGPMVTFARSGISTPFGGTNLLDLAEACDVPTRWSCRTGVCHTCVTPLLSGEVSYSPTPLEPAPDGQTLICCARPTDDVVLDM</sequence>
<keyword evidence="5" id="KW-1185">Reference proteome</keyword>
<feature type="domain" description="MOSC" evidence="2">
    <location>
        <begin position="40"/>
        <end position="175"/>
    </location>
</feature>
<comment type="caution">
    <text evidence="4">The sequence shown here is derived from an EMBL/GenBank/DDBJ whole genome shotgun (WGS) entry which is preliminary data.</text>
</comment>
<dbReference type="PROSITE" id="PS51085">
    <property type="entry name" value="2FE2S_FER_2"/>
    <property type="match status" value="1"/>
</dbReference>
<dbReference type="PANTHER" id="PTHR30212">
    <property type="entry name" value="PROTEIN YIIM"/>
    <property type="match status" value="1"/>
</dbReference>
<dbReference type="Gene3D" id="3.10.20.30">
    <property type="match status" value="1"/>
</dbReference>
<dbReference type="CDD" id="cd06184">
    <property type="entry name" value="flavohem_like_fad_nad_binding"/>
    <property type="match status" value="1"/>
</dbReference>
<evidence type="ECO:0000313" key="4">
    <source>
        <dbReference type="EMBL" id="TDU83689.1"/>
    </source>
</evidence>